<dbReference type="PANTHER" id="PTHR31419">
    <property type="entry name" value="PROTEIN PIN-LIKES 2"/>
    <property type="match status" value="1"/>
</dbReference>
<keyword evidence="4 6" id="KW-0472">Membrane</keyword>
<keyword evidence="8" id="KW-1185">Reference proteome</keyword>
<comment type="subcellular location">
    <subcellularLocation>
        <location evidence="1">Membrane</location>
        <topology evidence="1">Multi-pass membrane protein</topology>
    </subcellularLocation>
</comment>
<accession>A0ABP1B875</accession>
<gene>
    <name evidence="7" type="ORF">CSSPJE1EN2_LOCUS14023</name>
</gene>
<feature type="transmembrane region" description="Helical" evidence="6">
    <location>
        <begin position="61"/>
        <end position="81"/>
    </location>
</feature>
<evidence type="ECO:0000313" key="7">
    <source>
        <dbReference type="EMBL" id="CAK9871355.1"/>
    </source>
</evidence>
<evidence type="ECO:0000256" key="4">
    <source>
        <dbReference type="ARBA" id="ARBA00023136"/>
    </source>
</evidence>
<keyword evidence="5" id="KW-0927">Auxin signaling pathway</keyword>
<proteinExistence type="predicted"/>
<feature type="transmembrane region" description="Helical" evidence="6">
    <location>
        <begin position="312"/>
        <end position="332"/>
    </location>
</feature>
<feature type="transmembrane region" description="Helical" evidence="6">
    <location>
        <begin position="93"/>
        <end position="117"/>
    </location>
</feature>
<evidence type="ECO:0000256" key="6">
    <source>
        <dbReference type="SAM" id="Phobius"/>
    </source>
</evidence>
<feature type="transmembrane region" description="Helical" evidence="6">
    <location>
        <begin position="447"/>
        <end position="470"/>
    </location>
</feature>
<evidence type="ECO:0000313" key="8">
    <source>
        <dbReference type="Proteomes" id="UP001497522"/>
    </source>
</evidence>
<dbReference type="InterPro" id="IPR039305">
    <property type="entry name" value="PILS2/6"/>
</dbReference>
<evidence type="ECO:0000256" key="2">
    <source>
        <dbReference type="ARBA" id="ARBA00022692"/>
    </source>
</evidence>
<feature type="transmembrane region" description="Helical" evidence="6">
    <location>
        <begin position="380"/>
        <end position="402"/>
    </location>
</feature>
<reference evidence="7 8" key="1">
    <citation type="submission" date="2024-03" db="EMBL/GenBank/DDBJ databases">
        <authorList>
            <consortium name="ELIXIR-Norway"/>
            <consortium name="Elixir Norway"/>
        </authorList>
    </citation>
    <scope>NUCLEOTIDE SEQUENCE [LARGE SCALE GENOMIC DNA]</scope>
</reference>
<evidence type="ECO:0000256" key="3">
    <source>
        <dbReference type="ARBA" id="ARBA00022989"/>
    </source>
</evidence>
<keyword evidence="2 6" id="KW-0812">Transmembrane</keyword>
<dbReference type="Proteomes" id="UP001497522">
    <property type="component" value="Chromosome 2"/>
</dbReference>
<feature type="transmembrane region" description="Helical" evidence="6">
    <location>
        <begin position="124"/>
        <end position="145"/>
    </location>
</feature>
<dbReference type="Pfam" id="PF03547">
    <property type="entry name" value="Mem_trans"/>
    <property type="match status" value="1"/>
</dbReference>
<feature type="transmembrane region" description="Helical" evidence="6">
    <location>
        <begin position="165"/>
        <end position="184"/>
    </location>
</feature>
<keyword evidence="3 6" id="KW-1133">Transmembrane helix</keyword>
<sequence length="475" mass="51314">MKSFFQLGAAMKVATSLVAAGEELPYMVELSVVPVMKVLTMCGLGYVLAQPKIRIIGPEAAKLLIKLVFALFLPCLIFTELGQSVTLSNMRDWWFIPVNVMLSAIIGCLVGVVVALICRPPPQFFKFTVVMTGIGNTGFLPLGIIGAICHGQSNPFGPKCNSRGVAYVAFSQWVSVIIMYTFVYHMLEPPEDYYEVVVSSAIAVDDPEAASHSISSKDDDNNIGQVSLMPSVTSVEWPDVNDAQNEESRIPLLARIFRYPSLPSQPIAVNMLEGGEASPRSNGPCIAEPQVLRKMRVVAEKTPIQHMLQPPIIASLLAIVVGSFPNTSSLLFGDDAPLAWITDSLTILGAALIPSVMLGLGSTLSEGPGQHSNLGLRTMVGISFTRLVVLPPLGIGVVHLAAKLGVLPASHDKMYLFVLLLQHSMPTSILAGGMTRLRGFAEHEASALLFWQHVFAVVPIAIYIMLYLQIVSTYI</sequence>
<dbReference type="InterPro" id="IPR004776">
    <property type="entry name" value="Mem_transp_PIN-like"/>
</dbReference>
<organism evidence="7 8">
    <name type="scientific">Sphagnum jensenii</name>
    <dbReference type="NCBI Taxonomy" id="128206"/>
    <lineage>
        <taxon>Eukaryota</taxon>
        <taxon>Viridiplantae</taxon>
        <taxon>Streptophyta</taxon>
        <taxon>Embryophyta</taxon>
        <taxon>Bryophyta</taxon>
        <taxon>Sphagnophytina</taxon>
        <taxon>Sphagnopsida</taxon>
        <taxon>Sphagnales</taxon>
        <taxon>Sphagnaceae</taxon>
        <taxon>Sphagnum</taxon>
    </lineage>
</organism>
<evidence type="ECO:0000256" key="5">
    <source>
        <dbReference type="ARBA" id="ARBA00023294"/>
    </source>
</evidence>
<feature type="transmembrane region" description="Helical" evidence="6">
    <location>
        <begin position="338"/>
        <end position="360"/>
    </location>
</feature>
<evidence type="ECO:0000256" key="1">
    <source>
        <dbReference type="ARBA" id="ARBA00004141"/>
    </source>
</evidence>
<evidence type="ECO:0008006" key="9">
    <source>
        <dbReference type="Google" id="ProtNLM"/>
    </source>
</evidence>
<name>A0ABP1B875_9BRYO</name>
<protein>
    <recommendedName>
        <fullName evidence="9">PIN-like protein</fullName>
    </recommendedName>
</protein>
<dbReference type="PANTHER" id="PTHR31419:SF2">
    <property type="entry name" value="PROTEIN PIN-LIKES 2"/>
    <property type="match status" value="1"/>
</dbReference>
<dbReference type="EMBL" id="OZ023703">
    <property type="protein sequence ID" value="CAK9871355.1"/>
    <property type="molecule type" value="Genomic_DNA"/>
</dbReference>
<feature type="transmembrane region" description="Helical" evidence="6">
    <location>
        <begin position="414"/>
        <end position="435"/>
    </location>
</feature>